<evidence type="ECO:0000256" key="1">
    <source>
        <dbReference type="SAM" id="MobiDB-lite"/>
    </source>
</evidence>
<reference evidence="2 3" key="1">
    <citation type="journal article" date="2022" name="Allergy">
        <title>Genome assembly and annotation of Periplaneta americana reveal a comprehensive cockroach allergen profile.</title>
        <authorList>
            <person name="Wang L."/>
            <person name="Xiong Q."/>
            <person name="Saelim N."/>
            <person name="Wang L."/>
            <person name="Nong W."/>
            <person name="Wan A.T."/>
            <person name="Shi M."/>
            <person name="Liu X."/>
            <person name="Cao Q."/>
            <person name="Hui J.H.L."/>
            <person name="Sookrung N."/>
            <person name="Leung T.F."/>
            <person name="Tungtrongchitr A."/>
            <person name="Tsui S.K.W."/>
        </authorList>
    </citation>
    <scope>NUCLEOTIDE SEQUENCE [LARGE SCALE GENOMIC DNA]</scope>
    <source>
        <strain evidence="2">PWHHKU_190912</strain>
    </source>
</reference>
<keyword evidence="3" id="KW-1185">Reference proteome</keyword>
<proteinExistence type="predicted"/>
<protein>
    <submittedName>
        <fullName evidence="2">Uncharacterized protein</fullName>
    </submittedName>
</protein>
<evidence type="ECO:0000313" key="2">
    <source>
        <dbReference type="EMBL" id="KAJ4437079.1"/>
    </source>
</evidence>
<comment type="caution">
    <text evidence="2">The sequence shown here is derived from an EMBL/GenBank/DDBJ whole genome shotgun (WGS) entry which is preliminary data.</text>
</comment>
<sequence length="170" mass="18204">MLAAVLVGKTIGGGGDADTGTVAAAGEDSDYYTPEDPATTILSPLHTDKSVYVEAETVTPEVHSGRVPAVSAQLYQKNAYTVMYLTAVNLYSVMKYYIVLSVKSGEIICEAGSSSESNESADRESDYPSTSSSSSMDTVLEISNIEELNKSLMSIDPLSRKERYNKTIPP</sequence>
<dbReference type="Proteomes" id="UP001148838">
    <property type="component" value="Unassembled WGS sequence"/>
</dbReference>
<dbReference type="EMBL" id="JAJSOF020000021">
    <property type="protein sequence ID" value="KAJ4437079.1"/>
    <property type="molecule type" value="Genomic_DNA"/>
</dbReference>
<organism evidence="2 3">
    <name type="scientific">Periplaneta americana</name>
    <name type="common">American cockroach</name>
    <name type="synonym">Blatta americana</name>
    <dbReference type="NCBI Taxonomy" id="6978"/>
    <lineage>
        <taxon>Eukaryota</taxon>
        <taxon>Metazoa</taxon>
        <taxon>Ecdysozoa</taxon>
        <taxon>Arthropoda</taxon>
        <taxon>Hexapoda</taxon>
        <taxon>Insecta</taxon>
        <taxon>Pterygota</taxon>
        <taxon>Neoptera</taxon>
        <taxon>Polyneoptera</taxon>
        <taxon>Dictyoptera</taxon>
        <taxon>Blattodea</taxon>
        <taxon>Blattoidea</taxon>
        <taxon>Blattidae</taxon>
        <taxon>Blattinae</taxon>
        <taxon>Periplaneta</taxon>
    </lineage>
</organism>
<feature type="region of interest" description="Disordered" evidence="1">
    <location>
        <begin position="112"/>
        <end position="138"/>
    </location>
</feature>
<name>A0ABQ8SSB8_PERAM</name>
<gene>
    <name evidence="2" type="ORF">ANN_17214</name>
</gene>
<accession>A0ABQ8SSB8</accession>
<evidence type="ECO:0000313" key="3">
    <source>
        <dbReference type="Proteomes" id="UP001148838"/>
    </source>
</evidence>